<evidence type="ECO:0000313" key="3">
    <source>
        <dbReference type="Proteomes" id="UP001218231"/>
    </source>
</evidence>
<gene>
    <name evidence="2" type="ORF">PQ457_18770</name>
</gene>
<keyword evidence="3" id="KW-1185">Reference proteome</keyword>
<name>A0ABY7U3P7_9SPHN</name>
<geneLocation type="plasmid" evidence="2 3">
    <name>unnamed1</name>
</geneLocation>
<dbReference type="Proteomes" id="UP001218231">
    <property type="component" value="Plasmid unnamed1"/>
</dbReference>
<feature type="domain" description="DUF5983" evidence="1">
    <location>
        <begin position="269"/>
        <end position="358"/>
    </location>
</feature>
<keyword evidence="2" id="KW-0614">Plasmid</keyword>
<protein>
    <recommendedName>
        <fullName evidence="1">DUF5983 domain-containing protein</fullName>
    </recommendedName>
</protein>
<accession>A0ABY7U3P7</accession>
<organism evidence="2 3">
    <name type="scientific">Novosphingobium humi</name>
    <dbReference type="NCBI Taxonomy" id="2282397"/>
    <lineage>
        <taxon>Bacteria</taxon>
        <taxon>Pseudomonadati</taxon>
        <taxon>Pseudomonadota</taxon>
        <taxon>Alphaproteobacteria</taxon>
        <taxon>Sphingomonadales</taxon>
        <taxon>Sphingomonadaceae</taxon>
        <taxon>Novosphingobium</taxon>
    </lineage>
</organism>
<dbReference type="EMBL" id="CP117418">
    <property type="protein sequence ID" value="WCT80102.1"/>
    <property type="molecule type" value="Genomic_DNA"/>
</dbReference>
<dbReference type="RefSeq" id="WP_273620374.1">
    <property type="nucleotide sequence ID" value="NZ_CP117418.1"/>
</dbReference>
<evidence type="ECO:0000313" key="2">
    <source>
        <dbReference type="EMBL" id="WCT80102.1"/>
    </source>
</evidence>
<proteinExistence type="predicted"/>
<dbReference type="Pfam" id="PF19419">
    <property type="entry name" value="DUF5983"/>
    <property type="match status" value="1"/>
</dbReference>
<reference evidence="2 3" key="1">
    <citation type="submission" date="2023-02" db="EMBL/GenBank/DDBJ databases">
        <title>Genome sequence of Novosphingobium humi KACC 19094.</title>
        <authorList>
            <person name="Kim S."/>
            <person name="Heo J."/>
            <person name="Kwon S.-W."/>
        </authorList>
    </citation>
    <scope>NUCLEOTIDE SEQUENCE [LARGE SCALE GENOMIC DNA]</scope>
    <source>
        <strain evidence="2 3">KACC 19094</strain>
        <plasmid evidence="2 3">unnamed1</plasmid>
    </source>
</reference>
<dbReference type="InterPro" id="IPR046025">
    <property type="entry name" value="DUF5983"/>
</dbReference>
<sequence length="358" mass="39636">MAQYTLSHLETAACLWEAILELRDRPTTDPDAIARALVMRKSFDALGTSALRYVVVNWVDALEAAWAASEDDYPLSFDWDFVPRWIVETIDWSDPRNPVIREKTPASSAVEEVQTLAGPVGSTPACASYRDHLALLARARAALETPDDLDAAALAALIEDIGVCEDALSLSSLPWPIDIHAAAIEHRHGTNLHVAVDGASLDAEIAAFCREWWSEIGDERDSEGLDDGEVIAAYFDRHPSESYIKDRVRLVPASHLQTVVAETIEQGRYCVLSTAHLTVQTARLLDEWAAWPPTERPIDIAASVYGWFVPTRLPGQAQQARLPDDLLKLMAFGRERAFRFLLLDCDGDSAEALPVHDW</sequence>
<evidence type="ECO:0000259" key="1">
    <source>
        <dbReference type="Pfam" id="PF19419"/>
    </source>
</evidence>